<dbReference type="Pfam" id="PF00392">
    <property type="entry name" value="GntR"/>
    <property type="match status" value="1"/>
</dbReference>
<reference evidence="5 6" key="1">
    <citation type="submission" date="2019-07" db="EMBL/GenBank/DDBJ databases">
        <authorList>
            <person name="Park Y.J."/>
            <person name="Jeong S.E."/>
            <person name="Jung H.S."/>
        </authorList>
    </citation>
    <scope>NUCLEOTIDE SEQUENCE [LARGE SCALE GENOMIC DNA]</scope>
    <source>
        <strain evidence="6">P16(2019)</strain>
    </source>
</reference>
<dbReference type="GO" id="GO:0003677">
    <property type="term" value="F:DNA binding"/>
    <property type="evidence" value="ECO:0007669"/>
    <property type="project" value="UniProtKB-KW"/>
</dbReference>
<keyword evidence="3" id="KW-0804">Transcription</keyword>
<gene>
    <name evidence="5" type="ORF">FN960_17595</name>
</gene>
<dbReference type="PANTHER" id="PTHR43537">
    <property type="entry name" value="TRANSCRIPTIONAL REGULATOR, GNTR FAMILY"/>
    <property type="match status" value="1"/>
</dbReference>
<evidence type="ECO:0000313" key="6">
    <source>
        <dbReference type="Proteomes" id="UP000318521"/>
    </source>
</evidence>
<keyword evidence="6" id="KW-1185">Reference proteome</keyword>
<dbReference type="InterPro" id="IPR008920">
    <property type="entry name" value="TF_FadR/GntR_C"/>
</dbReference>
<dbReference type="SMART" id="SM00895">
    <property type="entry name" value="FCD"/>
    <property type="match status" value="1"/>
</dbReference>
<evidence type="ECO:0000256" key="1">
    <source>
        <dbReference type="ARBA" id="ARBA00023015"/>
    </source>
</evidence>
<dbReference type="CDD" id="cd07377">
    <property type="entry name" value="WHTH_GntR"/>
    <property type="match status" value="1"/>
</dbReference>
<dbReference type="SUPFAM" id="SSF48008">
    <property type="entry name" value="GntR ligand-binding domain-like"/>
    <property type="match status" value="1"/>
</dbReference>
<dbReference type="SMART" id="SM00345">
    <property type="entry name" value="HTH_GNTR"/>
    <property type="match status" value="1"/>
</dbReference>
<dbReference type="PROSITE" id="PS50949">
    <property type="entry name" value="HTH_GNTR"/>
    <property type="match status" value="1"/>
</dbReference>
<dbReference type="PRINTS" id="PR00035">
    <property type="entry name" value="HTHGNTR"/>
</dbReference>
<dbReference type="SUPFAM" id="SSF46785">
    <property type="entry name" value="Winged helix' DNA-binding domain"/>
    <property type="match status" value="1"/>
</dbReference>
<evidence type="ECO:0000256" key="3">
    <source>
        <dbReference type="ARBA" id="ARBA00023163"/>
    </source>
</evidence>
<dbReference type="AlphaFoldDB" id="A0A553ZUZ0"/>
<comment type="caution">
    <text evidence="5">The sequence shown here is derived from an EMBL/GenBank/DDBJ whole genome shotgun (WGS) entry which is preliminary data.</text>
</comment>
<dbReference type="InterPro" id="IPR011711">
    <property type="entry name" value="GntR_C"/>
</dbReference>
<dbReference type="Gene3D" id="1.20.120.530">
    <property type="entry name" value="GntR ligand-binding domain-like"/>
    <property type="match status" value="1"/>
</dbReference>
<protein>
    <submittedName>
        <fullName evidence="5">FadR family transcriptional regulator</fullName>
    </submittedName>
</protein>
<evidence type="ECO:0000259" key="4">
    <source>
        <dbReference type="PROSITE" id="PS50949"/>
    </source>
</evidence>
<dbReference type="Pfam" id="PF07729">
    <property type="entry name" value="FCD"/>
    <property type="match status" value="1"/>
</dbReference>
<dbReference type="GO" id="GO:0003700">
    <property type="term" value="F:DNA-binding transcription factor activity"/>
    <property type="evidence" value="ECO:0007669"/>
    <property type="project" value="InterPro"/>
</dbReference>
<feature type="domain" description="HTH gntR-type" evidence="4">
    <location>
        <begin position="16"/>
        <end position="84"/>
    </location>
</feature>
<sequence>MANHQFDFSENKVSRKTLAQQVEEKIIDLLITNKMKPGDKLPPELELVDMLGVSRPVMREAISSLESLGIVKRKTRDGTYFTEKISSKPFSAMLSLMSGNIEAIIEARMTLELGLVTFAAEKMSENELDQLQATIQAIEESKDDNYGEHDLKFHQIIAQSVANPILQGMMDSLHLTHAKVNTRIKFREKEKTVEHHLAIYDALKNRDSVRAYQEMYNHLTFVREKVLQTEE</sequence>
<dbReference type="Proteomes" id="UP000318521">
    <property type="component" value="Unassembled WGS sequence"/>
</dbReference>
<keyword evidence="1" id="KW-0805">Transcription regulation</keyword>
<dbReference type="RefSeq" id="WP_143850174.1">
    <property type="nucleotide sequence ID" value="NZ_VLXZ01000013.1"/>
</dbReference>
<dbReference type="EMBL" id="VLXZ01000013">
    <property type="protein sequence ID" value="TSB45279.1"/>
    <property type="molecule type" value="Genomic_DNA"/>
</dbReference>
<dbReference type="Gene3D" id="1.10.10.10">
    <property type="entry name" value="Winged helix-like DNA-binding domain superfamily/Winged helix DNA-binding domain"/>
    <property type="match status" value="1"/>
</dbReference>
<evidence type="ECO:0000256" key="2">
    <source>
        <dbReference type="ARBA" id="ARBA00023125"/>
    </source>
</evidence>
<dbReference type="InterPro" id="IPR036388">
    <property type="entry name" value="WH-like_DNA-bd_sf"/>
</dbReference>
<dbReference type="InterPro" id="IPR036390">
    <property type="entry name" value="WH_DNA-bd_sf"/>
</dbReference>
<proteinExistence type="predicted"/>
<accession>A0A553ZUZ0</accession>
<dbReference type="PANTHER" id="PTHR43537:SF43">
    <property type="entry name" value="GNTR-FAMILY TRANSCRIPTIONAL REGULATOR"/>
    <property type="match status" value="1"/>
</dbReference>
<organism evidence="5 6">
    <name type="scientific">Alkalicoccobacillus porphyridii</name>
    <dbReference type="NCBI Taxonomy" id="2597270"/>
    <lineage>
        <taxon>Bacteria</taxon>
        <taxon>Bacillati</taxon>
        <taxon>Bacillota</taxon>
        <taxon>Bacilli</taxon>
        <taxon>Bacillales</taxon>
        <taxon>Bacillaceae</taxon>
        <taxon>Alkalicoccobacillus</taxon>
    </lineage>
</organism>
<evidence type="ECO:0000313" key="5">
    <source>
        <dbReference type="EMBL" id="TSB45279.1"/>
    </source>
</evidence>
<keyword evidence="2" id="KW-0238">DNA-binding</keyword>
<name>A0A553ZUZ0_9BACI</name>
<dbReference type="OrthoDB" id="9782299at2"/>
<dbReference type="InterPro" id="IPR000524">
    <property type="entry name" value="Tscrpt_reg_HTH_GntR"/>
</dbReference>